<keyword evidence="3" id="KW-1185">Reference proteome</keyword>
<protein>
    <submittedName>
        <fullName evidence="2">Uncharacterized protein</fullName>
    </submittedName>
</protein>
<gene>
    <name evidence="2" type="ORF">B0H63DRAFT_511730</name>
</gene>
<evidence type="ECO:0000256" key="1">
    <source>
        <dbReference type="SAM" id="MobiDB-lite"/>
    </source>
</evidence>
<evidence type="ECO:0000313" key="3">
    <source>
        <dbReference type="Proteomes" id="UP001285441"/>
    </source>
</evidence>
<sequence length="247" mass="27813">MSQSPPSRHFMPAIPSLEVYTEEGARRGTTDLLSPEDTRHQVVERVIHLALCLLETRQGRESLVDVATTVIQERNRRRIRHIYNRRMEDLPGVIDFFLGTMRDNFPMTYLVFADGGEASAMKQGGTDIMENFSPKLTGRMTLNRVIIDNMVDCLRPGQPATAGYNYLKFKFQMQISVAHEIVHFLTAFLTGSEARRSLTPSGVSMRGFTSQPSSEHPQGMGESGRYWEGLLLGGVAEFYHDPADPME</sequence>
<feature type="compositionally biased region" description="Polar residues" evidence="1">
    <location>
        <begin position="200"/>
        <end position="216"/>
    </location>
</feature>
<feature type="region of interest" description="Disordered" evidence="1">
    <location>
        <begin position="200"/>
        <end position="221"/>
    </location>
</feature>
<accession>A0AAE0KJ33</accession>
<dbReference type="AlphaFoldDB" id="A0AAE0KJ33"/>
<evidence type="ECO:0000313" key="2">
    <source>
        <dbReference type="EMBL" id="KAK3377449.1"/>
    </source>
</evidence>
<dbReference type="Proteomes" id="UP001285441">
    <property type="component" value="Unassembled WGS sequence"/>
</dbReference>
<proteinExistence type="predicted"/>
<organism evidence="2 3">
    <name type="scientific">Podospora didyma</name>
    <dbReference type="NCBI Taxonomy" id="330526"/>
    <lineage>
        <taxon>Eukaryota</taxon>
        <taxon>Fungi</taxon>
        <taxon>Dikarya</taxon>
        <taxon>Ascomycota</taxon>
        <taxon>Pezizomycotina</taxon>
        <taxon>Sordariomycetes</taxon>
        <taxon>Sordariomycetidae</taxon>
        <taxon>Sordariales</taxon>
        <taxon>Podosporaceae</taxon>
        <taxon>Podospora</taxon>
    </lineage>
</organism>
<dbReference type="EMBL" id="JAULSW010000006">
    <property type="protein sequence ID" value="KAK3377449.1"/>
    <property type="molecule type" value="Genomic_DNA"/>
</dbReference>
<reference evidence="2" key="2">
    <citation type="submission" date="2023-06" db="EMBL/GenBank/DDBJ databases">
        <authorList>
            <consortium name="Lawrence Berkeley National Laboratory"/>
            <person name="Haridas S."/>
            <person name="Hensen N."/>
            <person name="Bonometti L."/>
            <person name="Westerberg I."/>
            <person name="Brannstrom I.O."/>
            <person name="Guillou S."/>
            <person name="Cros-Aarteil S."/>
            <person name="Calhoun S."/>
            <person name="Kuo A."/>
            <person name="Mondo S."/>
            <person name="Pangilinan J."/>
            <person name="Riley R."/>
            <person name="LaButti K."/>
            <person name="Andreopoulos B."/>
            <person name="Lipzen A."/>
            <person name="Chen C."/>
            <person name="Yanf M."/>
            <person name="Daum C."/>
            <person name="Ng V."/>
            <person name="Clum A."/>
            <person name="Steindorff A."/>
            <person name="Ohm R."/>
            <person name="Martin F."/>
            <person name="Silar P."/>
            <person name="Natvig D."/>
            <person name="Lalanne C."/>
            <person name="Gautier V."/>
            <person name="Ament-velasquez S.L."/>
            <person name="Kruys A."/>
            <person name="Hutchinson M.I."/>
            <person name="Powell A.J."/>
            <person name="Barry K."/>
            <person name="Miller A.N."/>
            <person name="Grigoriev I.V."/>
            <person name="Debuchy R."/>
            <person name="Gladieux P."/>
            <person name="Thoren M.H."/>
            <person name="Johannesson H."/>
        </authorList>
    </citation>
    <scope>NUCLEOTIDE SEQUENCE</scope>
    <source>
        <strain evidence="2">CBS 232.78</strain>
    </source>
</reference>
<name>A0AAE0KJ33_9PEZI</name>
<comment type="caution">
    <text evidence="2">The sequence shown here is derived from an EMBL/GenBank/DDBJ whole genome shotgun (WGS) entry which is preliminary data.</text>
</comment>
<reference evidence="2" key="1">
    <citation type="journal article" date="2023" name="Mol. Phylogenet. Evol.">
        <title>Genome-scale phylogeny and comparative genomics of the fungal order Sordariales.</title>
        <authorList>
            <person name="Hensen N."/>
            <person name="Bonometti L."/>
            <person name="Westerberg I."/>
            <person name="Brannstrom I.O."/>
            <person name="Guillou S."/>
            <person name="Cros-Aarteil S."/>
            <person name="Calhoun S."/>
            <person name="Haridas S."/>
            <person name="Kuo A."/>
            <person name="Mondo S."/>
            <person name="Pangilinan J."/>
            <person name="Riley R."/>
            <person name="LaButti K."/>
            <person name="Andreopoulos B."/>
            <person name="Lipzen A."/>
            <person name="Chen C."/>
            <person name="Yan M."/>
            <person name="Daum C."/>
            <person name="Ng V."/>
            <person name="Clum A."/>
            <person name="Steindorff A."/>
            <person name="Ohm R.A."/>
            <person name="Martin F."/>
            <person name="Silar P."/>
            <person name="Natvig D.O."/>
            <person name="Lalanne C."/>
            <person name="Gautier V."/>
            <person name="Ament-Velasquez S.L."/>
            <person name="Kruys A."/>
            <person name="Hutchinson M.I."/>
            <person name="Powell A.J."/>
            <person name="Barry K."/>
            <person name="Miller A.N."/>
            <person name="Grigoriev I.V."/>
            <person name="Debuchy R."/>
            <person name="Gladieux P."/>
            <person name="Hiltunen Thoren M."/>
            <person name="Johannesson H."/>
        </authorList>
    </citation>
    <scope>NUCLEOTIDE SEQUENCE</scope>
    <source>
        <strain evidence="2">CBS 232.78</strain>
    </source>
</reference>